<protein>
    <submittedName>
        <fullName evidence="3">Putative periplasmic protein (AMIN domain)</fullName>
    </submittedName>
</protein>
<dbReference type="HOGENOM" id="CLU_101694_0_0_7"/>
<dbReference type="Pfam" id="PF11741">
    <property type="entry name" value="AMIN"/>
    <property type="match status" value="1"/>
</dbReference>
<dbReference type="Proteomes" id="UP000031135">
    <property type="component" value="Chromosome"/>
</dbReference>
<feature type="signal peptide" evidence="1">
    <location>
        <begin position="1"/>
        <end position="18"/>
    </location>
</feature>
<reference evidence="3 4" key="1">
    <citation type="journal article" date="2014" name="Genome Biol. Evol.">
        <title>Comparative Genomics of the Campylobacter lari Group.</title>
        <authorList>
            <person name="Miller W.G."/>
            <person name="Yee E."/>
            <person name="Chapman M.H."/>
            <person name="Smith T.P."/>
            <person name="Bono J.L."/>
            <person name="Huynh S."/>
            <person name="Parker C.T."/>
            <person name="Vandamme P."/>
            <person name="Luong K."/>
            <person name="Korlach J."/>
        </authorList>
    </citation>
    <scope>NUCLEOTIDE SEQUENCE [LARGE SCALE GENOMIC DNA]</scope>
    <source>
        <strain evidence="3 4">LMG 24374</strain>
    </source>
</reference>
<organism evidence="3 4">
    <name type="scientific">Campylobacter subantarcticus LMG 24374</name>
    <dbReference type="NCBI Taxonomy" id="1388751"/>
    <lineage>
        <taxon>Bacteria</taxon>
        <taxon>Pseudomonadati</taxon>
        <taxon>Campylobacterota</taxon>
        <taxon>Epsilonproteobacteria</taxon>
        <taxon>Campylobacterales</taxon>
        <taxon>Campylobacteraceae</taxon>
        <taxon>Campylobacter</taxon>
    </lineage>
</organism>
<evidence type="ECO:0000259" key="2">
    <source>
        <dbReference type="Pfam" id="PF11741"/>
    </source>
</evidence>
<proteinExistence type="predicted"/>
<sequence length="227" mass="26409">MRIKFLVLFVLSCICLNAKDNPFDNDMQQKDPEFVKLSPFQRQDFNFNSDARILKSITLNYINLDGSEEQTTFDIGKSINWHDTYSFIKTKSPNATPILDVSVTVPQKQATKNNKTEENNTTINIETPLFSGSIYNFISLSFYNNKINIKTEDKMLRNLSIGDPTKIIIDFAKKQNFNTKTLQVNTTRVKKVVFGSHKEYYRLVIYLDGKYSYDYSHSENLHTFSYR</sequence>
<gene>
    <name evidence="3" type="ORF">CSUB8521_0160</name>
</gene>
<feature type="chain" id="PRO_5002054305" evidence="1">
    <location>
        <begin position="19"/>
        <end position="227"/>
    </location>
</feature>
<evidence type="ECO:0000313" key="3">
    <source>
        <dbReference type="EMBL" id="AJC90058.1"/>
    </source>
</evidence>
<dbReference type="EMBL" id="CP007772">
    <property type="protein sequence ID" value="AJC90058.1"/>
    <property type="molecule type" value="Genomic_DNA"/>
</dbReference>
<dbReference type="OrthoDB" id="5340273at2"/>
<dbReference type="KEGG" id="csm:CSUB8521_0160"/>
<evidence type="ECO:0000256" key="1">
    <source>
        <dbReference type="SAM" id="SignalP"/>
    </source>
</evidence>
<accession>A0A0A8H7F9</accession>
<keyword evidence="1" id="KW-0732">Signal</keyword>
<dbReference type="AlphaFoldDB" id="A0A0A8H7F9"/>
<dbReference type="RefSeq" id="WP_039662493.1">
    <property type="nucleotide sequence ID" value="NZ_CP007772.1"/>
</dbReference>
<dbReference type="InterPro" id="IPR021731">
    <property type="entry name" value="AMIN_dom"/>
</dbReference>
<name>A0A0A8H7F9_9BACT</name>
<feature type="domain" description="AMIN" evidence="2">
    <location>
        <begin position="145"/>
        <end position="213"/>
    </location>
</feature>
<evidence type="ECO:0000313" key="4">
    <source>
        <dbReference type="Proteomes" id="UP000031135"/>
    </source>
</evidence>